<name>A0ABD0KNC8_9CAEN</name>
<keyword evidence="2" id="KW-1185">Reference proteome</keyword>
<protein>
    <submittedName>
        <fullName evidence="1">Uncharacterized protein</fullName>
    </submittedName>
</protein>
<dbReference type="EMBL" id="JACVVK020000147">
    <property type="protein sequence ID" value="KAK7488738.1"/>
    <property type="molecule type" value="Genomic_DNA"/>
</dbReference>
<proteinExistence type="predicted"/>
<organism evidence="1 2">
    <name type="scientific">Batillaria attramentaria</name>
    <dbReference type="NCBI Taxonomy" id="370345"/>
    <lineage>
        <taxon>Eukaryota</taxon>
        <taxon>Metazoa</taxon>
        <taxon>Spiralia</taxon>
        <taxon>Lophotrochozoa</taxon>
        <taxon>Mollusca</taxon>
        <taxon>Gastropoda</taxon>
        <taxon>Caenogastropoda</taxon>
        <taxon>Sorbeoconcha</taxon>
        <taxon>Cerithioidea</taxon>
        <taxon>Batillariidae</taxon>
        <taxon>Batillaria</taxon>
    </lineage>
</organism>
<gene>
    <name evidence="1" type="ORF">BaRGS_00020035</name>
</gene>
<sequence>MAELSAPPLAFSRPEKGTVILRNWRQTNTFSFHGGPVPVGSGLLTIDADVLSICIQIFSAMLQSMTSPPAQKKEEEEKNQRRLGTFDGLFVLVIKSSQFSGTRRLAAAVKKSDRVKRLSQR</sequence>
<dbReference type="AlphaFoldDB" id="A0ABD0KNC8"/>
<dbReference type="Proteomes" id="UP001519460">
    <property type="component" value="Unassembled WGS sequence"/>
</dbReference>
<comment type="caution">
    <text evidence="1">The sequence shown here is derived from an EMBL/GenBank/DDBJ whole genome shotgun (WGS) entry which is preliminary data.</text>
</comment>
<evidence type="ECO:0000313" key="2">
    <source>
        <dbReference type="Proteomes" id="UP001519460"/>
    </source>
</evidence>
<reference evidence="1 2" key="1">
    <citation type="journal article" date="2023" name="Sci. Data">
        <title>Genome assembly of the Korean intertidal mud-creeper Batillaria attramentaria.</title>
        <authorList>
            <person name="Patra A.K."/>
            <person name="Ho P.T."/>
            <person name="Jun S."/>
            <person name="Lee S.J."/>
            <person name="Kim Y."/>
            <person name="Won Y.J."/>
        </authorList>
    </citation>
    <scope>NUCLEOTIDE SEQUENCE [LARGE SCALE GENOMIC DNA]</scope>
    <source>
        <strain evidence="1">Wonlab-2016</strain>
    </source>
</reference>
<evidence type="ECO:0000313" key="1">
    <source>
        <dbReference type="EMBL" id="KAK7488738.1"/>
    </source>
</evidence>
<accession>A0ABD0KNC8</accession>